<comment type="caution">
    <text evidence="1">The sequence shown here is derived from an EMBL/GenBank/DDBJ whole genome shotgun (WGS) entry which is preliminary data.</text>
</comment>
<dbReference type="EMBL" id="LAZR01027078">
    <property type="protein sequence ID" value="KKL66827.1"/>
    <property type="molecule type" value="Genomic_DNA"/>
</dbReference>
<sequence>MAIAGLQTLNMGLKNATTLTISGGVVVQTQGVHIIAAQTGTTDDLDTITPATLDSGYRSLLLITADGSDTITLKNGAGNIACSTNKDITLDDEQYILLLYNGTNWVNINSVPQIAAYTPTNVTPDRSFDADTVAIAELADVVGTLIADLQSAAQIG</sequence>
<proteinExistence type="predicted"/>
<gene>
    <name evidence="1" type="ORF">LCGC14_2141090</name>
</gene>
<organism evidence="1">
    <name type="scientific">marine sediment metagenome</name>
    <dbReference type="NCBI Taxonomy" id="412755"/>
    <lineage>
        <taxon>unclassified sequences</taxon>
        <taxon>metagenomes</taxon>
        <taxon>ecological metagenomes</taxon>
    </lineage>
</organism>
<reference evidence="1" key="1">
    <citation type="journal article" date="2015" name="Nature">
        <title>Complex archaea that bridge the gap between prokaryotes and eukaryotes.</title>
        <authorList>
            <person name="Spang A."/>
            <person name="Saw J.H."/>
            <person name="Jorgensen S.L."/>
            <person name="Zaremba-Niedzwiedzka K."/>
            <person name="Martijn J."/>
            <person name="Lind A.E."/>
            <person name="van Eijk R."/>
            <person name="Schleper C."/>
            <person name="Guy L."/>
            <person name="Ettema T.J."/>
        </authorList>
    </citation>
    <scope>NUCLEOTIDE SEQUENCE</scope>
</reference>
<accession>A0A0F9GUP9</accession>
<name>A0A0F9GUP9_9ZZZZ</name>
<evidence type="ECO:0000313" key="1">
    <source>
        <dbReference type="EMBL" id="KKL66827.1"/>
    </source>
</evidence>
<dbReference type="AlphaFoldDB" id="A0A0F9GUP9"/>
<protein>
    <submittedName>
        <fullName evidence="1">Uncharacterized protein</fullName>
    </submittedName>
</protein>